<feature type="transmembrane region" description="Helical" evidence="7">
    <location>
        <begin position="48"/>
        <end position="71"/>
    </location>
</feature>
<dbReference type="PRINTS" id="PR01036">
    <property type="entry name" value="TCRTETB"/>
</dbReference>
<feature type="transmembrane region" description="Helical" evidence="7">
    <location>
        <begin position="145"/>
        <end position="164"/>
    </location>
</feature>
<feature type="transmembrane region" description="Helical" evidence="7">
    <location>
        <begin position="273"/>
        <end position="296"/>
    </location>
</feature>
<keyword evidence="4 7" id="KW-0812">Transmembrane</keyword>
<feature type="transmembrane region" description="Helical" evidence="7">
    <location>
        <begin position="308"/>
        <end position="325"/>
    </location>
</feature>
<evidence type="ECO:0000313" key="9">
    <source>
        <dbReference type="EMBL" id="MES0838323.1"/>
    </source>
</evidence>
<dbReference type="CDD" id="cd17321">
    <property type="entry name" value="MFS_MMR_MDR_like"/>
    <property type="match status" value="1"/>
</dbReference>
<dbReference type="SUPFAM" id="SSF103473">
    <property type="entry name" value="MFS general substrate transporter"/>
    <property type="match status" value="1"/>
</dbReference>
<organism evidence="9 10">
    <name type="scientific">Nocardiopsis tropica</name>
    <dbReference type="NCBI Taxonomy" id="109330"/>
    <lineage>
        <taxon>Bacteria</taxon>
        <taxon>Bacillati</taxon>
        <taxon>Actinomycetota</taxon>
        <taxon>Actinomycetes</taxon>
        <taxon>Streptosporangiales</taxon>
        <taxon>Nocardiopsidaceae</taxon>
        <taxon>Nocardiopsis</taxon>
    </lineage>
</organism>
<dbReference type="InterPro" id="IPR036259">
    <property type="entry name" value="MFS_trans_sf"/>
</dbReference>
<keyword evidence="10" id="KW-1185">Reference proteome</keyword>
<evidence type="ECO:0000256" key="3">
    <source>
        <dbReference type="ARBA" id="ARBA00022475"/>
    </source>
</evidence>
<feature type="transmembrane region" description="Helical" evidence="7">
    <location>
        <begin position="83"/>
        <end position="102"/>
    </location>
</feature>
<dbReference type="EMBL" id="JBEQNB010000027">
    <property type="protein sequence ID" value="MES0838323.1"/>
    <property type="molecule type" value="Genomic_DNA"/>
</dbReference>
<evidence type="ECO:0000256" key="6">
    <source>
        <dbReference type="ARBA" id="ARBA00023136"/>
    </source>
</evidence>
<dbReference type="Pfam" id="PF07690">
    <property type="entry name" value="MFS_1"/>
    <property type="match status" value="1"/>
</dbReference>
<dbReference type="PROSITE" id="PS50850">
    <property type="entry name" value="MFS"/>
    <property type="match status" value="1"/>
</dbReference>
<feature type="transmembrane region" description="Helical" evidence="7">
    <location>
        <begin position="368"/>
        <end position="388"/>
    </location>
</feature>
<sequence>MTSASSLTAIAGRRRLALFLLCFVQFMLVLDDTVVSVALPSIRHELGFGAAGLAWVANAYFLAFGGLLLLFGRAADLLGRRRVFLCGVALFGAASLACGLAQEPWQLVAGRFAQGAGAAMAGPAALSLITLLFPGTEERAGALGIWGGIAGLGGTMGLVVSGVLTDLTSWRWIFLINLPVAALALVLLPRVVPESRAARRAHLDVPGAVLGTGAVVSLVYGFLRAGEAGWGGTAFVGPLLLAVALAAAFLVVESRTAEPLVPLSFLAFRPRAVANGTALLFSAAFYAMAFLLMVHLQTVLGYGPLKAGFAYLPYGAGILVGLWLSSRAVLRFGMRRTLIVSFLISAAGLLLLSGVAPDDGYASGVLPGLLVTSLGCGLSLPALAVAAVTGTTEENAGLGAALFSSVQQVGGAVGLAVLVALAVHRSDALTGAVGPSLAATEGFSFALVAAAVLLALGAALIAMLLGSRHPGSVDTGQTPAQQG</sequence>
<keyword evidence="2" id="KW-0813">Transport</keyword>
<name>A0ABV2A4Q2_9ACTN</name>
<evidence type="ECO:0000259" key="8">
    <source>
        <dbReference type="PROSITE" id="PS50850"/>
    </source>
</evidence>
<dbReference type="PANTHER" id="PTHR42718">
    <property type="entry name" value="MAJOR FACILITATOR SUPERFAMILY MULTIDRUG TRANSPORTER MFSC"/>
    <property type="match status" value="1"/>
</dbReference>
<dbReference type="RefSeq" id="WP_352987122.1">
    <property type="nucleotide sequence ID" value="NZ_JBEQNA010000026.1"/>
</dbReference>
<keyword evidence="6 7" id="KW-0472">Membrane</keyword>
<evidence type="ECO:0000256" key="5">
    <source>
        <dbReference type="ARBA" id="ARBA00022989"/>
    </source>
</evidence>
<reference evidence="9 10" key="1">
    <citation type="submission" date="2024-06" db="EMBL/GenBank/DDBJ databases">
        <authorList>
            <person name="Bataeva Y.V."/>
            <person name="Grigorian L.N."/>
            <person name="Solomentsev V.I."/>
        </authorList>
    </citation>
    <scope>NUCLEOTIDE SEQUENCE [LARGE SCALE GENOMIC DNA]</scope>
    <source>
        <strain evidence="10">SCPM-O-B-12605 (RCAM04882)</strain>
    </source>
</reference>
<gene>
    <name evidence="9" type="ORF">ABUK86_31470</name>
</gene>
<evidence type="ECO:0000313" key="10">
    <source>
        <dbReference type="Proteomes" id="UP001432401"/>
    </source>
</evidence>
<keyword evidence="5 7" id="KW-1133">Transmembrane helix</keyword>
<feature type="transmembrane region" description="Helical" evidence="7">
    <location>
        <begin position="400"/>
        <end position="423"/>
    </location>
</feature>
<dbReference type="Gene3D" id="1.20.1720.10">
    <property type="entry name" value="Multidrug resistance protein D"/>
    <property type="match status" value="1"/>
</dbReference>
<protein>
    <submittedName>
        <fullName evidence="9">MFS transporter</fullName>
    </submittedName>
</protein>
<evidence type="ECO:0000256" key="2">
    <source>
        <dbReference type="ARBA" id="ARBA00022448"/>
    </source>
</evidence>
<dbReference type="InterPro" id="IPR011701">
    <property type="entry name" value="MFS"/>
</dbReference>
<feature type="transmembrane region" description="Helical" evidence="7">
    <location>
        <begin position="443"/>
        <end position="465"/>
    </location>
</feature>
<feature type="transmembrane region" description="Helical" evidence="7">
    <location>
        <begin position="203"/>
        <end position="223"/>
    </location>
</feature>
<proteinExistence type="predicted"/>
<feature type="transmembrane region" description="Helical" evidence="7">
    <location>
        <begin position="114"/>
        <end position="133"/>
    </location>
</feature>
<dbReference type="InterPro" id="IPR020846">
    <property type="entry name" value="MFS_dom"/>
</dbReference>
<dbReference type="Gene3D" id="1.20.1250.20">
    <property type="entry name" value="MFS general substrate transporter like domains"/>
    <property type="match status" value="1"/>
</dbReference>
<accession>A0ABV2A4Q2</accession>
<feature type="transmembrane region" description="Helical" evidence="7">
    <location>
        <begin position="170"/>
        <end position="191"/>
    </location>
</feature>
<evidence type="ECO:0000256" key="7">
    <source>
        <dbReference type="SAM" id="Phobius"/>
    </source>
</evidence>
<comment type="caution">
    <text evidence="9">The sequence shown here is derived from an EMBL/GenBank/DDBJ whole genome shotgun (WGS) entry which is preliminary data.</text>
</comment>
<keyword evidence="3" id="KW-1003">Cell membrane</keyword>
<feature type="transmembrane region" description="Helical" evidence="7">
    <location>
        <begin position="337"/>
        <end position="356"/>
    </location>
</feature>
<feature type="domain" description="Major facilitator superfamily (MFS) profile" evidence="8">
    <location>
        <begin position="17"/>
        <end position="469"/>
    </location>
</feature>
<evidence type="ECO:0000256" key="4">
    <source>
        <dbReference type="ARBA" id="ARBA00022692"/>
    </source>
</evidence>
<dbReference type="PANTHER" id="PTHR42718:SF46">
    <property type="entry name" value="BLR6921 PROTEIN"/>
    <property type="match status" value="1"/>
</dbReference>
<evidence type="ECO:0000256" key="1">
    <source>
        <dbReference type="ARBA" id="ARBA00004651"/>
    </source>
</evidence>
<comment type="subcellular location">
    <subcellularLocation>
        <location evidence="1">Cell membrane</location>
        <topology evidence="1">Multi-pass membrane protein</topology>
    </subcellularLocation>
</comment>
<feature type="transmembrane region" description="Helical" evidence="7">
    <location>
        <begin position="229"/>
        <end position="252"/>
    </location>
</feature>
<dbReference type="Proteomes" id="UP001432401">
    <property type="component" value="Unassembled WGS sequence"/>
</dbReference>